<sequence>MIKRTAVASLLALAGCTTQNTNTAGENWPGYRTDSTGNLMKTADGRCWRTPNWTPAMAVPECDVAITGVPDTEAGVDTESTAKVEEAAVPVTVPAPLIIEFAFDSITISEARKVQLKAWYQQVAALDEATVEVHGYSDPLGNAHYNQALARRRADAVAQWWLQQGDDIADLNVQGHGPDRSVTGARCQSLSGSELKQCHQQDRRAVLRVTIPSSQ</sequence>
<proteinExistence type="predicted"/>
<feature type="domain" description="OmpA-like" evidence="5">
    <location>
        <begin position="88"/>
        <end position="213"/>
    </location>
</feature>
<dbReference type="AlphaFoldDB" id="A0A6N7LP15"/>
<dbReference type="InterPro" id="IPR006664">
    <property type="entry name" value="OMP_bac"/>
</dbReference>
<dbReference type="PROSITE" id="PS51257">
    <property type="entry name" value="PROKAR_LIPOPROTEIN"/>
    <property type="match status" value="1"/>
</dbReference>
<feature type="signal peptide" evidence="4">
    <location>
        <begin position="1"/>
        <end position="24"/>
    </location>
</feature>
<feature type="chain" id="PRO_5026878052" evidence="4">
    <location>
        <begin position="25"/>
        <end position="215"/>
    </location>
</feature>
<dbReference type="EMBL" id="WIRE01000001">
    <property type="protein sequence ID" value="MQX51858.1"/>
    <property type="molecule type" value="Genomic_DNA"/>
</dbReference>
<comment type="caution">
    <text evidence="6">The sequence shown here is derived from an EMBL/GenBank/DDBJ whole genome shotgun (WGS) entry which is preliminary data.</text>
</comment>
<reference evidence="6 7" key="1">
    <citation type="submission" date="2019-10" db="EMBL/GenBank/DDBJ databases">
        <title>Alcanivorax sp.PA15-N-34 draft genome sequence.</title>
        <authorList>
            <person name="Liao X."/>
            <person name="Shao Z."/>
        </authorList>
    </citation>
    <scope>NUCLEOTIDE SEQUENCE [LARGE SCALE GENOMIC DNA]</scope>
    <source>
        <strain evidence="6 7">PA15-N-34</strain>
    </source>
</reference>
<gene>
    <name evidence="6" type="ORF">GFN93_01265</name>
</gene>
<evidence type="ECO:0000313" key="6">
    <source>
        <dbReference type="EMBL" id="MQX51858.1"/>
    </source>
</evidence>
<evidence type="ECO:0000256" key="1">
    <source>
        <dbReference type="ARBA" id="ARBA00004370"/>
    </source>
</evidence>
<evidence type="ECO:0000259" key="5">
    <source>
        <dbReference type="PROSITE" id="PS51123"/>
    </source>
</evidence>
<keyword evidence="2 3" id="KW-0472">Membrane</keyword>
<name>A0A6N7LP15_9GAMM</name>
<comment type="subcellular location">
    <subcellularLocation>
        <location evidence="1">Membrane</location>
    </subcellularLocation>
</comment>
<dbReference type="CDD" id="cd07185">
    <property type="entry name" value="OmpA_C-like"/>
    <property type="match status" value="1"/>
</dbReference>
<dbReference type="PROSITE" id="PS51123">
    <property type="entry name" value="OMPA_2"/>
    <property type="match status" value="1"/>
</dbReference>
<dbReference type="GO" id="GO:0016020">
    <property type="term" value="C:membrane"/>
    <property type="evidence" value="ECO:0007669"/>
    <property type="project" value="UniProtKB-SubCell"/>
</dbReference>
<dbReference type="SUPFAM" id="SSF103088">
    <property type="entry name" value="OmpA-like"/>
    <property type="match status" value="1"/>
</dbReference>
<dbReference type="InterPro" id="IPR006665">
    <property type="entry name" value="OmpA-like"/>
</dbReference>
<evidence type="ECO:0000256" key="3">
    <source>
        <dbReference type="PROSITE-ProRule" id="PRU00473"/>
    </source>
</evidence>
<accession>A0A6N7LP15</accession>
<dbReference type="Pfam" id="PF00691">
    <property type="entry name" value="OmpA"/>
    <property type="match status" value="1"/>
</dbReference>
<protein>
    <submittedName>
        <fullName evidence="6">OmpA family protein</fullName>
    </submittedName>
</protein>
<organism evidence="6 7">
    <name type="scientific">Alcanivorax sediminis</name>
    <dbReference type="NCBI Taxonomy" id="2663008"/>
    <lineage>
        <taxon>Bacteria</taxon>
        <taxon>Pseudomonadati</taxon>
        <taxon>Pseudomonadota</taxon>
        <taxon>Gammaproteobacteria</taxon>
        <taxon>Oceanospirillales</taxon>
        <taxon>Alcanivoracaceae</taxon>
        <taxon>Alcanivorax</taxon>
    </lineage>
</organism>
<keyword evidence="7" id="KW-1185">Reference proteome</keyword>
<dbReference type="PRINTS" id="PR01021">
    <property type="entry name" value="OMPADOMAIN"/>
</dbReference>
<dbReference type="Gene3D" id="3.30.1330.60">
    <property type="entry name" value="OmpA-like domain"/>
    <property type="match status" value="1"/>
</dbReference>
<evidence type="ECO:0000256" key="2">
    <source>
        <dbReference type="ARBA" id="ARBA00023136"/>
    </source>
</evidence>
<evidence type="ECO:0000313" key="7">
    <source>
        <dbReference type="Proteomes" id="UP000469421"/>
    </source>
</evidence>
<evidence type="ECO:0000256" key="4">
    <source>
        <dbReference type="SAM" id="SignalP"/>
    </source>
</evidence>
<keyword evidence="4" id="KW-0732">Signal</keyword>
<dbReference type="InterPro" id="IPR036737">
    <property type="entry name" value="OmpA-like_sf"/>
</dbReference>
<dbReference type="Proteomes" id="UP000469421">
    <property type="component" value="Unassembled WGS sequence"/>
</dbReference>